<name>A0A815WGH5_9BILA</name>
<evidence type="ECO:0000313" key="1">
    <source>
        <dbReference type="EMBL" id="CAF1540534.1"/>
    </source>
</evidence>
<dbReference type="AlphaFoldDB" id="A0A815WGH5"/>
<gene>
    <name evidence="1" type="ORF">JYZ213_LOCUS45678</name>
</gene>
<evidence type="ECO:0000313" key="2">
    <source>
        <dbReference type="Proteomes" id="UP000663845"/>
    </source>
</evidence>
<dbReference type="Proteomes" id="UP000663845">
    <property type="component" value="Unassembled WGS sequence"/>
</dbReference>
<feature type="non-terminal residue" evidence="1">
    <location>
        <position position="1"/>
    </location>
</feature>
<dbReference type="EMBL" id="CAJNOG010004352">
    <property type="protein sequence ID" value="CAF1540534.1"/>
    <property type="molecule type" value="Genomic_DNA"/>
</dbReference>
<reference evidence="1" key="1">
    <citation type="submission" date="2021-02" db="EMBL/GenBank/DDBJ databases">
        <authorList>
            <person name="Nowell W R."/>
        </authorList>
    </citation>
    <scope>NUCLEOTIDE SEQUENCE</scope>
</reference>
<comment type="caution">
    <text evidence="1">The sequence shown here is derived from an EMBL/GenBank/DDBJ whole genome shotgun (WGS) entry which is preliminary data.</text>
</comment>
<organism evidence="1 2">
    <name type="scientific">Adineta steineri</name>
    <dbReference type="NCBI Taxonomy" id="433720"/>
    <lineage>
        <taxon>Eukaryota</taxon>
        <taxon>Metazoa</taxon>
        <taxon>Spiralia</taxon>
        <taxon>Gnathifera</taxon>
        <taxon>Rotifera</taxon>
        <taxon>Eurotatoria</taxon>
        <taxon>Bdelloidea</taxon>
        <taxon>Adinetida</taxon>
        <taxon>Adinetidae</taxon>
        <taxon>Adineta</taxon>
    </lineage>
</organism>
<protein>
    <submittedName>
        <fullName evidence="1">Uncharacterized protein</fullName>
    </submittedName>
</protein>
<proteinExistence type="predicted"/>
<accession>A0A815WGH5</accession>
<sequence>LIENLKYLQNITIHNQAYYFDSNDEFDQWLRKHTHLKNFTFKLINERQIQLWINN</sequence>